<keyword evidence="6" id="KW-0560">Oxidoreductase</keyword>
<dbReference type="GO" id="GO:0051539">
    <property type="term" value="F:4 iron, 4 sulfur cluster binding"/>
    <property type="evidence" value="ECO:0007669"/>
    <property type="project" value="UniProtKB-KW"/>
</dbReference>
<gene>
    <name evidence="10" type="ORF">GJ688_15255</name>
</gene>
<dbReference type="SUPFAM" id="SSF51905">
    <property type="entry name" value="FAD/NAD(P)-binding domain"/>
    <property type="match status" value="1"/>
</dbReference>
<dbReference type="Pfam" id="PF01134">
    <property type="entry name" value="GIDA"/>
    <property type="match status" value="1"/>
</dbReference>
<comment type="caution">
    <text evidence="10">The sequence shown here is derived from an EMBL/GenBank/DDBJ whole genome shotgun (WGS) entry which is preliminary data.</text>
</comment>
<dbReference type="Proteomes" id="UP000430670">
    <property type="component" value="Unassembled WGS sequence"/>
</dbReference>
<dbReference type="EMBL" id="WNKU01000022">
    <property type="protein sequence ID" value="MTV50327.1"/>
    <property type="molecule type" value="Genomic_DNA"/>
</dbReference>
<dbReference type="AlphaFoldDB" id="A0A6I3SQ64"/>
<feature type="domain" description="MnmG N-terminal" evidence="9">
    <location>
        <begin position="274"/>
        <end position="351"/>
    </location>
</feature>
<evidence type="ECO:0000313" key="10">
    <source>
        <dbReference type="EMBL" id="MTV50327.1"/>
    </source>
</evidence>
<protein>
    <submittedName>
        <fullName evidence="10">FAD-dependent oxidoreductase</fullName>
    </submittedName>
</protein>
<evidence type="ECO:0000256" key="1">
    <source>
        <dbReference type="ARBA" id="ARBA00001974"/>
    </source>
</evidence>
<accession>A0A6I3SQ64</accession>
<keyword evidence="2" id="KW-0004">4Fe-4S</keyword>
<keyword evidence="8" id="KW-0411">Iron-sulfur</keyword>
<dbReference type="RefSeq" id="WP_155477409.1">
    <property type="nucleotide sequence ID" value="NZ_WNKU01000022.1"/>
</dbReference>
<evidence type="ECO:0000256" key="7">
    <source>
        <dbReference type="ARBA" id="ARBA00023004"/>
    </source>
</evidence>
<evidence type="ECO:0000256" key="8">
    <source>
        <dbReference type="ARBA" id="ARBA00023014"/>
    </source>
</evidence>
<keyword evidence="11" id="KW-1185">Reference proteome</keyword>
<evidence type="ECO:0000259" key="9">
    <source>
        <dbReference type="Pfam" id="PF01134"/>
    </source>
</evidence>
<comment type="cofactor">
    <cofactor evidence="1">
        <name>FAD</name>
        <dbReference type="ChEBI" id="CHEBI:57692"/>
    </cofactor>
</comment>
<keyword evidence="5" id="KW-0274">FAD</keyword>
<keyword evidence="3" id="KW-0285">Flavoprotein</keyword>
<name>A0A6I3SQ64_HELMO</name>
<organism evidence="10 11">
    <name type="scientific">Heliobacterium mobile</name>
    <name type="common">Heliobacillus mobilis</name>
    <dbReference type="NCBI Taxonomy" id="28064"/>
    <lineage>
        <taxon>Bacteria</taxon>
        <taxon>Bacillati</taxon>
        <taxon>Bacillota</taxon>
        <taxon>Clostridia</taxon>
        <taxon>Eubacteriales</taxon>
        <taxon>Heliobacteriaceae</taxon>
        <taxon>Heliobacterium</taxon>
    </lineage>
</organism>
<evidence type="ECO:0000256" key="3">
    <source>
        <dbReference type="ARBA" id="ARBA00022630"/>
    </source>
</evidence>
<dbReference type="GO" id="GO:0046872">
    <property type="term" value="F:metal ion binding"/>
    <property type="evidence" value="ECO:0007669"/>
    <property type="project" value="UniProtKB-KW"/>
</dbReference>
<dbReference type="Gene3D" id="3.50.50.60">
    <property type="entry name" value="FAD/NAD(P)-binding domain"/>
    <property type="match status" value="2"/>
</dbReference>
<dbReference type="InterPro" id="IPR036188">
    <property type="entry name" value="FAD/NAD-bd_sf"/>
</dbReference>
<keyword evidence="4" id="KW-0479">Metal-binding</keyword>
<dbReference type="OrthoDB" id="2181at2"/>
<keyword evidence="7" id="KW-0408">Iron</keyword>
<evidence type="ECO:0000256" key="4">
    <source>
        <dbReference type="ARBA" id="ARBA00022723"/>
    </source>
</evidence>
<proteinExistence type="predicted"/>
<reference evidence="10 11" key="1">
    <citation type="submission" date="2019-11" db="EMBL/GenBank/DDBJ databases">
        <title>Whole-genome sequence of a the green, strictly anaerobic photosynthetic bacterium Heliobacillus mobilis DSM 6151.</title>
        <authorList>
            <person name="Kyndt J.A."/>
            <person name="Meyer T.E."/>
        </authorList>
    </citation>
    <scope>NUCLEOTIDE SEQUENCE [LARGE SCALE GENOMIC DNA]</scope>
    <source>
        <strain evidence="10 11">DSM 6151</strain>
    </source>
</reference>
<dbReference type="PANTHER" id="PTHR43498:SF1">
    <property type="entry name" value="COB--COM HETERODISULFIDE REDUCTASE IRON-SULFUR SUBUNIT A"/>
    <property type="match status" value="1"/>
</dbReference>
<dbReference type="Pfam" id="PF12831">
    <property type="entry name" value="FAD_oxidored"/>
    <property type="match status" value="1"/>
</dbReference>
<evidence type="ECO:0000256" key="5">
    <source>
        <dbReference type="ARBA" id="ARBA00022827"/>
    </source>
</evidence>
<dbReference type="GO" id="GO:0016491">
    <property type="term" value="F:oxidoreductase activity"/>
    <property type="evidence" value="ECO:0007669"/>
    <property type="project" value="UniProtKB-KW"/>
</dbReference>
<evidence type="ECO:0000256" key="2">
    <source>
        <dbReference type="ARBA" id="ARBA00022485"/>
    </source>
</evidence>
<dbReference type="PANTHER" id="PTHR43498">
    <property type="entry name" value="FERREDOXIN:COB-COM HETERODISULFIDE REDUCTASE SUBUNIT A"/>
    <property type="match status" value="1"/>
</dbReference>
<sequence length="432" mass="46281">MERIVIVGGGWAGAAAALTAVYTGAEVILLERTDQLLGTGLVGGIMRNNGRFTATEEMIALGAGDLFELVDRTARHRNINFPGHNHASLYDIHSIEPAIRKLLKNSGVSLRFLSRVTGVKQESGKIQAVIVEKGETIPGAVFVDATGTAGPMGHCRKFGNGCAMCALRCPSFGGRVSLSDLAGVSEITDLRPGGQCGSMSGSLIVNKDSLSKKLIQELNEKGHAVIPVPPSLRKADTLAIKSCQQYALPEYVENVILLDTGQAKLMAPFFPLERLRQIPGLENARIEEPYAGGIGNSIRFLSHPPRNDALLVEGLKNLFCAGEKAGLLVGHTEAIVTGSLAGHNAARYLAGSLLLELPLCLACGDLIRYVREQMHTPEGRLNKYTFSGSVYFQRMVERQLYSTDVAAIARRVIDSGLDGVFRGPIGLAKHNS</sequence>
<evidence type="ECO:0000313" key="11">
    <source>
        <dbReference type="Proteomes" id="UP000430670"/>
    </source>
</evidence>
<dbReference type="InterPro" id="IPR040131">
    <property type="entry name" value="MnmG_N"/>
</dbReference>
<dbReference type="InterPro" id="IPR039650">
    <property type="entry name" value="HdrA-like"/>
</dbReference>
<evidence type="ECO:0000256" key="6">
    <source>
        <dbReference type="ARBA" id="ARBA00023002"/>
    </source>
</evidence>